<keyword evidence="7" id="KW-1185">Reference proteome</keyword>
<dbReference type="Pfam" id="PF00296">
    <property type="entry name" value="Bac_luciferase"/>
    <property type="match status" value="1"/>
</dbReference>
<evidence type="ECO:0000256" key="2">
    <source>
        <dbReference type="ARBA" id="ARBA00022643"/>
    </source>
</evidence>
<dbReference type="AlphaFoldDB" id="A0A9W6VKM2"/>
<evidence type="ECO:0000313" key="6">
    <source>
        <dbReference type="EMBL" id="GLY69636.1"/>
    </source>
</evidence>
<reference evidence="6" key="1">
    <citation type="submission" date="2023-03" db="EMBL/GenBank/DDBJ databases">
        <title>Amycolatopsis taiwanensis NBRC 103393.</title>
        <authorList>
            <person name="Ichikawa N."/>
            <person name="Sato H."/>
            <person name="Tonouchi N."/>
        </authorList>
    </citation>
    <scope>NUCLEOTIDE SEQUENCE</scope>
    <source>
        <strain evidence="6">NBRC 103393</strain>
    </source>
</reference>
<sequence>MTDRPFRFGIIAGGVPDVGALAKLAARAEELGYDTLLTPDPVSRHDPLALLAAVAAVTTRLRFGTFVLAEPFRDHRTLGWQARTLHETSGGRLELGLGVGRPGAEAWAAELGREFGAAGRRIERLAELIAELKRHEDRPRLLIGGAGPKLLGLAAREADTVTLTWRPTTTEEEALSVVDRFKDIAAERFGEIELNLNLIAAGDDLPTKVQPFIGASVAGLAEAGAVTVLAGTPDQMVETVRRQRERLGISYFTVNSAYLEKFAPVVEALSGS</sequence>
<proteinExistence type="predicted"/>
<evidence type="ECO:0000259" key="5">
    <source>
        <dbReference type="Pfam" id="PF00296"/>
    </source>
</evidence>
<dbReference type="GO" id="GO:0008726">
    <property type="term" value="F:alkanesulfonate monooxygenase activity"/>
    <property type="evidence" value="ECO:0007669"/>
    <property type="project" value="TreeGrafter"/>
</dbReference>
<dbReference type="EMBL" id="BSTI01000017">
    <property type="protein sequence ID" value="GLY69636.1"/>
    <property type="molecule type" value="Genomic_DNA"/>
</dbReference>
<protein>
    <submittedName>
        <fullName evidence="6">Oxidoreductase</fullName>
    </submittedName>
</protein>
<keyword evidence="2" id="KW-0288">FMN</keyword>
<dbReference type="InterPro" id="IPR011251">
    <property type="entry name" value="Luciferase-like_dom"/>
</dbReference>
<dbReference type="PANTHER" id="PTHR42847">
    <property type="entry name" value="ALKANESULFONATE MONOOXYGENASE"/>
    <property type="match status" value="1"/>
</dbReference>
<organism evidence="6 7">
    <name type="scientific">Amycolatopsis taiwanensis</name>
    <dbReference type="NCBI Taxonomy" id="342230"/>
    <lineage>
        <taxon>Bacteria</taxon>
        <taxon>Bacillati</taxon>
        <taxon>Actinomycetota</taxon>
        <taxon>Actinomycetes</taxon>
        <taxon>Pseudonocardiales</taxon>
        <taxon>Pseudonocardiaceae</taxon>
        <taxon>Amycolatopsis</taxon>
    </lineage>
</organism>
<dbReference type="SUPFAM" id="SSF51679">
    <property type="entry name" value="Bacterial luciferase-like"/>
    <property type="match status" value="1"/>
</dbReference>
<keyword evidence="1" id="KW-0285">Flavoprotein</keyword>
<feature type="domain" description="Luciferase-like" evidence="5">
    <location>
        <begin position="16"/>
        <end position="134"/>
    </location>
</feature>
<evidence type="ECO:0000256" key="4">
    <source>
        <dbReference type="ARBA" id="ARBA00023033"/>
    </source>
</evidence>
<comment type="caution">
    <text evidence="6">The sequence shown here is derived from an EMBL/GenBank/DDBJ whole genome shotgun (WGS) entry which is preliminary data.</text>
</comment>
<evidence type="ECO:0000313" key="7">
    <source>
        <dbReference type="Proteomes" id="UP001165136"/>
    </source>
</evidence>
<dbReference type="GO" id="GO:0046306">
    <property type="term" value="P:alkanesulfonate catabolic process"/>
    <property type="evidence" value="ECO:0007669"/>
    <property type="project" value="TreeGrafter"/>
</dbReference>
<dbReference type="InterPro" id="IPR036661">
    <property type="entry name" value="Luciferase-like_sf"/>
</dbReference>
<keyword evidence="3" id="KW-0560">Oxidoreductase</keyword>
<name>A0A9W6VKM2_9PSEU</name>
<gene>
    <name evidence="6" type="ORF">Atai01_62550</name>
</gene>
<keyword evidence="4" id="KW-0503">Monooxygenase</keyword>
<dbReference type="Proteomes" id="UP001165136">
    <property type="component" value="Unassembled WGS sequence"/>
</dbReference>
<evidence type="ECO:0000256" key="1">
    <source>
        <dbReference type="ARBA" id="ARBA00022630"/>
    </source>
</evidence>
<dbReference type="InterPro" id="IPR050172">
    <property type="entry name" value="SsuD_RutA_monooxygenase"/>
</dbReference>
<dbReference type="PANTHER" id="PTHR42847:SF4">
    <property type="entry name" value="ALKANESULFONATE MONOOXYGENASE-RELATED"/>
    <property type="match status" value="1"/>
</dbReference>
<dbReference type="Gene3D" id="3.20.20.30">
    <property type="entry name" value="Luciferase-like domain"/>
    <property type="match status" value="2"/>
</dbReference>
<dbReference type="RefSeq" id="WP_285489116.1">
    <property type="nucleotide sequence ID" value="NZ_BSTI01000017.1"/>
</dbReference>
<accession>A0A9W6VKM2</accession>
<evidence type="ECO:0000256" key="3">
    <source>
        <dbReference type="ARBA" id="ARBA00023002"/>
    </source>
</evidence>